<dbReference type="EMBL" id="JBBKZV010000030">
    <property type="protein sequence ID" value="MEJ8826146.1"/>
    <property type="molecule type" value="Genomic_DNA"/>
</dbReference>
<dbReference type="RefSeq" id="WP_340367186.1">
    <property type="nucleotide sequence ID" value="NZ_JBBKZV010000030.1"/>
</dbReference>
<evidence type="ECO:0000313" key="4">
    <source>
        <dbReference type="EMBL" id="MEJ8826146.1"/>
    </source>
</evidence>
<comment type="caution">
    <text evidence="4">The sequence shown here is derived from an EMBL/GenBank/DDBJ whole genome shotgun (WGS) entry which is preliminary data.</text>
</comment>
<reference evidence="4 5" key="1">
    <citation type="submission" date="2024-03" db="EMBL/GenBank/DDBJ databases">
        <title>Novel species of the genus Variovorax.</title>
        <authorList>
            <person name="Liu Q."/>
            <person name="Xin Y.-H."/>
        </authorList>
    </citation>
    <scope>NUCLEOTIDE SEQUENCE [LARGE SCALE GENOMIC DNA]</scope>
    <source>
        <strain evidence="4 5">KACC 18501</strain>
    </source>
</reference>
<gene>
    <name evidence="4" type="ORF">WKW80_29665</name>
</gene>
<dbReference type="Pfam" id="PF11678">
    <property type="entry name" value="Tle3_C"/>
    <property type="match status" value="1"/>
</dbReference>
<dbReference type="Pfam" id="PF24322">
    <property type="entry name" value="Tle3"/>
    <property type="match status" value="1"/>
</dbReference>
<dbReference type="InterPro" id="IPR021692">
    <property type="entry name" value="Tle3_C"/>
</dbReference>
<protein>
    <submittedName>
        <fullName evidence="4">DUF3274 domain-containing protein</fullName>
    </submittedName>
</protein>
<evidence type="ECO:0000259" key="2">
    <source>
        <dbReference type="Pfam" id="PF11678"/>
    </source>
</evidence>
<evidence type="ECO:0000256" key="1">
    <source>
        <dbReference type="SAM" id="MobiDB-lite"/>
    </source>
</evidence>
<dbReference type="Proteomes" id="UP001363010">
    <property type="component" value="Unassembled WGS sequence"/>
</dbReference>
<evidence type="ECO:0000259" key="3">
    <source>
        <dbReference type="Pfam" id="PF24322"/>
    </source>
</evidence>
<feature type="domain" description="Antibacterial effector protein Tle3 C-terminal" evidence="2">
    <location>
        <begin position="556"/>
        <end position="656"/>
    </location>
</feature>
<organism evidence="4 5">
    <name type="scientific">Variovorax humicola</name>
    <dbReference type="NCBI Taxonomy" id="1769758"/>
    <lineage>
        <taxon>Bacteria</taxon>
        <taxon>Pseudomonadati</taxon>
        <taxon>Pseudomonadota</taxon>
        <taxon>Betaproteobacteria</taxon>
        <taxon>Burkholderiales</taxon>
        <taxon>Comamonadaceae</taxon>
        <taxon>Variovorax</taxon>
    </lineage>
</organism>
<accession>A0ABU8WA14</accession>
<proteinExistence type="predicted"/>
<feature type="domain" description="T6SS Tle3 phospholipase effector alpha/beta" evidence="3">
    <location>
        <begin position="44"/>
        <end position="388"/>
    </location>
</feature>
<keyword evidence="5" id="KW-1185">Reference proteome</keyword>
<dbReference type="InterPro" id="IPR029058">
    <property type="entry name" value="AB_hydrolase_fold"/>
</dbReference>
<feature type="region of interest" description="Disordered" evidence="1">
    <location>
        <begin position="672"/>
        <end position="703"/>
    </location>
</feature>
<dbReference type="Gene3D" id="3.40.50.1820">
    <property type="entry name" value="alpha/beta hydrolase"/>
    <property type="match status" value="1"/>
</dbReference>
<name>A0ABU8WA14_9BURK</name>
<sequence length="703" mass="79210">MSDLSKLDPVAFDQGKGQWVEGVMTGIDRDNPVRTHTVGIPHLMPGTIIFVHGVNSDGEWYRDAAAQFARGLNIRLGRDDLKPLVPDLSKKRFLRENDGRRRARSPIIPFYWGYCASPEDVRCWVDRPDVIVDRYGNALRKDSSWGGGPFQNGTGDLSPFWHREGFRRKVFFDLFDINLINSIEGRTLLDCPDRLYYVHAARRLANLVKTIRIDLPNEPINIISHSQGTMIALCSLFYLDGVRGPDTLILNSSPYRFDTGITDYLAAAGGTQKVASTEARVATFAKAAEIMQKAKDEFNYTPAPKTECTHQPVHRHKYDDKIFVHQPPDNPHWKAEIGARDIDREGRKWWQDRQRDRDNRGKLFVNFDPGDRVIGVSVVEGIGWRGIPSRYLDEGKSAFGPSVMQRMFARGSNEENNPPVGSRTNFKMSYFYTQIDRQLVQSEYGLTWTTGSGEPLQAAVTENWRYLDGGSASGFWYVASEKTLGLIPAMGSIRPPGDGGRSEYAWINAPLVPGPGSWLGEDFDGKLIRYDGLADPERGIEADPEQQEDFKDRVNYEKRDASSCMPQEIQCVDEKGFKTKRLETTEEVELRLREAVGHKLVSPTNHSQILRYRDPKTGIGPVSHVLSYDLTVGQGYAWGHQEYWEYLLNLADWKKSDPYYFGEPLKEKHDSIPKDIVTATAPPDDRPAPRPVPAGMAAIGGAP</sequence>
<evidence type="ECO:0000313" key="5">
    <source>
        <dbReference type="Proteomes" id="UP001363010"/>
    </source>
</evidence>
<dbReference type="SUPFAM" id="SSF53474">
    <property type="entry name" value="alpha/beta-Hydrolases"/>
    <property type="match status" value="1"/>
</dbReference>
<dbReference type="InterPro" id="IPR056221">
    <property type="entry name" value="Tle3_ab_dom"/>
</dbReference>